<evidence type="ECO:0000256" key="1">
    <source>
        <dbReference type="ARBA" id="ARBA00004609"/>
    </source>
</evidence>
<dbReference type="PANTHER" id="PTHR34992:SF2">
    <property type="entry name" value="COPPER ACQUISITION FACTOR BIM1-LIKE DOMAIN-CONTAINING PROTEIN"/>
    <property type="match status" value="1"/>
</dbReference>
<sequence>MFAKLLPVLLATAHIASAHFRLQYPFWRGDSFEGEASQWTWPCAGVNQTESANNRTQWPLSGGTVRIAGSHPWALTYVNLGMGNNVTSFNITLLDNFNQTGNGTFCISQLGAAVLEELGVQEGTNATLQVIQTSHSGSALYNCADITFSNQAQPLTGEQCANSTGVGGVHIANVDTTTTSEGGASTTDSNTAASATTGAAVAVSVPGFIASMAAVGFGLMLGF</sequence>
<feature type="transmembrane region" description="Helical" evidence="8">
    <location>
        <begin position="199"/>
        <end position="221"/>
    </location>
</feature>
<gene>
    <name evidence="11" type="ORF">H2201_002606</name>
</gene>
<dbReference type="InterPro" id="IPR046530">
    <property type="entry name" value="BIM1-like_dom"/>
</dbReference>
<organism evidence="11 12">
    <name type="scientific">Coniosporium apollinis</name>
    <dbReference type="NCBI Taxonomy" id="61459"/>
    <lineage>
        <taxon>Eukaryota</taxon>
        <taxon>Fungi</taxon>
        <taxon>Dikarya</taxon>
        <taxon>Ascomycota</taxon>
        <taxon>Pezizomycotina</taxon>
        <taxon>Dothideomycetes</taxon>
        <taxon>Dothideomycetes incertae sedis</taxon>
        <taxon>Coniosporium</taxon>
    </lineage>
</organism>
<evidence type="ECO:0000256" key="2">
    <source>
        <dbReference type="ARBA" id="ARBA00022475"/>
    </source>
</evidence>
<evidence type="ECO:0000256" key="3">
    <source>
        <dbReference type="ARBA" id="ARBA00022622"/>
    </source>
</evidence>
<dbReference type="Proteomes" id="UP001172684">
    <property type="component" value="Unassembled WGS sequence"/>
</dbReference>
<dbReference type="PANTHER" id="PTHR34992">
    <property type="entry name" value="HYPHAL ANASTAMOSIS-7 PROTEIN"/>
    <property type="match status" value="1"/>
</dbReference>
<feature type="signal peptide" evidence="9">
    <location>
        <begin position="1"/>
        <end position="18"/>
    </location>
</feature>
<accession>A0ABQ9P1E4</accession>
<feature type="chain" id="PRO_5046458373" description="Copper acquisition factor BIM1-like domain-containing protein" evidence="9">
    <location>
        <begin position="19"/>
        <end position="223"/>
    </location>
</feature>
<keyword evidence="5 8" id="KW-0472">Membrane</keyword>
<evidence type="ECO:0000313" key="12">
    <source>
        <dbReference type="Proteomes" id="UP001172684"/>
    </source>
</evidence>
<feature type="domain" description="Copper acquisition factor BIM1-like" evidence="10">
    <location>
        <begin position="17"/>
        <end position="165"/>
    </location>
</feature>
<keyword evidence="8" id="KW-1133">Transmembrane helix</keyword>
<keyword evidence="8" id="KW-0812">Transmembrane</keyword>
<name>A0ABQ9P1E4_9PEZI</name>
<protein>
    <recommendedName>
        <fullName evidence="10">Copper acquisition factor BIM1-like domain-containing protein</fullName>
    </recommendedName>
</protein>
<evidence type="ECO:0000259" key="10">
    <source>
        <dbReference type="Pfam" id="PF20238"/>
    </source>
</evidence>
<keyword evidence="4 9" id="KW-0732">Signal</keyword>
<keyword evidence="3" id="KW-0336">GPI-anchor</keyword>
<dbReference type="InterPro" id="IPR046936">
    <property type="entry name" value="BIM1-like"/>
</dbReference>
<evidence type="ECO:0000256" key="6">
    <source>
        <dbReference type="ARBA" id="ARBA00023180"/>
    </source>
</evidence>
<evidence type="ECO:0000313" key="11">
    <source>
        <dbReference type="EMBL" id="KAJ9667405.1"/>
    </source>
</evidence>
<evidence type="ECO:0000256" key="8">
    <source>
        <dbReference type="SAM" id="Phobius"/>
    </source>
</evidence>
<keyword evidence="6" id="KW-0325">Glycoprotein</keyword>
<evidence type="ECO:0000256" key="7">
    <source>
        <dbReference type="ARBA" id="ARBA00023288"/>
    </source>
</evidence>
<keyword evidence="12" id="KW-1185">Reference proteome</keyword>
<proteinExistence type="predicted"/>
<keyword evidence="2" id="KW-1003">Cell membrane</keyword>
<comment type="caution">
    <text evidence="11">The sequence shown here is derived from an EMBL/GenBank/DDBJ whole genome shotgun (WGS) entry which is preliminary data.</text>
</comment>
<evidence type="ECO:0000256" key="9">
    <source>
        <dbReference type="SAM" id="SignalP"/>
    </source>
</evidence>
<dbReference type="EMBL" id="JAPDRL010000013">
    <property type="protein sequence ID" value="KAJ9667405.1"/>
    <property type="molecule type" value="Genomic_DNA"/>
</dbReference>
<evidence type="ECO:0000256" key="5">
    <source>
        <dbReference type="ARBA" id="ARBA00023136"/>
    </source>
</evidence>
<reference evidence="11" key="1">
    <citation type="submission" date="2022-10" db="EMBL/GenBank/DDBJ databases">
        <title>Culturing micro-colonial fungi from biological soil crusts in the Mojave desert and describing Neophaeococcomyces mojavensis, and introducing the new genera and species Taxawa tesnikishii.</title>
        <authorList>
            <person name="Kurbessoian T."/>
            <person name="Stajich J.E."/>
        </authorList>
    </citation>
    <scope>NUCLEOTIDE SEQUENCE</scope>
    <source>
        <strain evidence="11">TK_1</strain>
    </source>
</reference>
<dbReference type="Pfam" id="PF20238">
    <property type="entry name" value="BIM1-like_dom"/>
    <property type="match status" value="1"/>
</dbReference>
<evidence type="ECO:0000256" key="4">
    <source>
        <dbReference type="ARBA" id="ARBA00022729"/>
    </source>
</evidence>
<dbReference type="CDD" id="cd21176">
    <property type="entry name" value="LPMO_auxiliary-like"/>
    <property type="match status" value="1"/>
</dbReference>
<comment type="subcellular location">
    <subcellularLocation>
        <location evidence="1">Cell membrane</location>
        <topology evidence="1">Lipid-anchor</topology>
        <topology evidence="1">GPI-anchor</topology>
    </subcellularLocation>
</comment>
<keyword evidence="7" id="KW-0449">Lipoprotein</keyword>